<evidence type="ECO:0000256" key="4">
    <source>
        <dbReference type="ARBA" id="ARBA00023242"/>
    </source>
</evidence>
<organism evidence="7 8">
    <name type="scientific">Datura stramonium</name>
    <name type="common">Jimsonweed</name>
    <name type="synonym">Common thornapple</name>
    <dbReference type="NCBI Taxonomy" id="4076"/>
    <lineage>
        <taxon>Eukaryota</taxon>
        <taxon>Viridiplantae</taxon>
        <taxon>Streptophyta</taxon>
        <taxon>Embryophyta</taxon>
        <taxon>Tracheophyta</taxon>
        <taxon>Spermatophyta</taxon>
        <taxon>Magnoliopsida</taxon>
        <taxon>eudicotyledons</taxon>
        <taxon>Gunneridae</taxon>
        <taxon>Pentapetalae</taxon>
        <taxon>asterids</taxon>
        <taxon>lamiids</taxon>
        <taxon>Solanales</taxon>
        <taxon>Solanaceae</taxon>
        <taxon>Solanoideae</taxon>
        <taxon>Datureae</taxon>
        <taxon>Datura</taxon>
    </lineage>
</organism>
<evidence type="ECO:0000256" key="1">
    <source>
        <dbReference type="ARBA" id="ARBA00004123"/>
    </source>
</evidence>
<protein>
    <recommendedName>
        <fullName evidence="6">BHLH domain-containing protein</fullName>
    </recommendedName>
</protein>
<feature type="compositionally biased region" description="Basic and acidic residues" evidence="5">
    <location>
        <begin position="295"/>
        <end position="317"/>
    </location>
</feature>
<keyword evidence="2" id="KW-0805">Transcription regulation</keyword>
<dbReference type="InterPro" id="IPR036638">
    <property type="entry name" value="HLH_DNA-bd_sf"/>
</dbReference>
<dbReference type="Gene3D" id="4.10.280.10">
    <property type="entry name" value="Helix-loop-helix DNA-binding domain"/>
    <property type="match status" value="1"/>
</dbReference>
<feature type="domain" description="BHLH" evidence="6">
    <location>
        <begin position="337"/>
        <end position="386"/>
    </location>
</feature>
<evidence type="ECO:0000313" key="8">
    <source>
        <dbReference type="Proteomes" id="UP000823775"/>
    </source>
</evidence>
<dbReference type="SMART" id="SM00353">
    <property type="entry name" value="HLH"/>
    <property type="match status" value="1"/>
</dbReference>
<evidence type="ECO:0000256" key="2">
    <source>
        <dbReference type="ARBA" id="ARBA00023015"/>
    </source>
</evidence>
<dbReference type="PROSITE" id="PS50888">
    <property type="entry name" value="BHLH"/>
    <property type="match status" value="1"/>
</dbReference>
<feature type="compositionally biased region" description="Basic and acidic residues" evidence="5">
    <location>
        <begin position="337"/>
        <end position="352"/>
    </location>
</feature>
<dbReference type="Proteomes" id="UP000823775">
    <property type="component" value="Unassembled WGS sequence"/>
</dbReference>
<sequence>MSSDDEIDESHEMNHCVVPDFRMDDDYPHIPSGIFTTSKIKSAIADEEIMELIWQNGQVIVQSQNERSMRKSDLSSEQSAGEEMVAASAPMYLQEDEMASLLQSPFDDSSFERDLYADFLYSTPTSTSAVPPEEIYTSTAEIHPPPPLLQQSIGTITSSSPQPILPQLRCTEGELTHRLQNFEHFSRLPDEAILQNRTSSSGHSVKESMAVVSNDTVIAALPEYIVSRVSNNVTPVFTVNGRGREMMAAEASTSGGREVTTACGLTLTPSTSGSGGSVSASPEPPSPSQKAAHMAAEDRKRKGTELDHNEGQSKDVEFESAAAKKQPSSSTFAKRSRAAEVHNLSERRRRDRINEKMRALQELIPHCNKSDKASMLDEAIEYLKSLQVQVQMMSTGCSMVPMMYPGIPQYMPTMGMTMGMGMRMEMGMNRPMGPYPPLMLGPAMRNAAAAAQMAPRYPLPTYHLPPFPAPGPSRIPAANQPDHPRLNSLVGHNTNQPRLPNFSDPYHQYFGVQQAKLMLTQNQDGTAQQQCIEGSPGNHQSG</sequence>
<dbReference type="Pfam" id="PF00010">
    <property type="entry name" value="HLH"/>
    <property type="match status" value="1"/>
</dbReference>
<evidence type="ECO:0000313" key="7">
    <source>
        <dbReference type="EMBL" id="MCD9559657.1"/>
    </source>
</evidence>
<dbReference type="InterPro" id="IPR011598">
    <property type="entry name" value="bHLH_dom"/>
</dbReference>
<comment type="subcellular location">
    <subcellularLocation>
        <location evidence="1">Nucleus</location>
    </subcellularLocation>
</comment>
<keyword evidence="3" id="KW-0804">Transcription</keyword>
<keyword evidence="4" id="KW-0539">Nucleus</keyword>
<proteinExistence type="predicted"/>
<dbReference type="EMBL" id="JACEIK010002185">
    <property type="protein sequence ID" value="MCD9559657.1"/>
    <property type="molecule type" value="Genomic_DNA"/>
</dbReference>
<keyword evidence="8" id="KW-1185">Reference proteome</keyword>
<comment type="caution">
    <text evidence="7">The sequence shown here is derived from an EMBL/GenBank/DDBJ whole genome shotgun (WGS) entry which is preliminary data.</text>
</comment>
<feature type="compositionally biased region" description="Low complexity" evidence="5">
    <location>
        <begin position="269"/>
        <end position="281"/>
    </location>
</feature>
<feature type="region of interest" description="Disordered" evidence="5">
    <location>
        <begin position="264"/>
        <end position="352"/>
    </location>
</feature>
<dbReference type="CDD" id="cd11445">
    <property type="entry name" value="bHLH_AtPIF_like"/>
    <property type="match status" value="1"/>
</dbReference>
<name>A0ABS8UL86_DATST</name>
<reference evidence="7 8" key="1">
    <citation type="journal article" date="2021" name="BMC Genomics">
        <title>Datura genome reveals duplications of psychoactive alkaloid biosynthetic genes and high mutation rate following tissue culture.</title>
        <authorList>
            <person name="Rajewski A."/>
            <person name="Carter-House D."/>
            <person name="Stajich J."/>
            <person name="Litt A."/>
        </authorList>
    </citation>
    <scope>NUCLEOTIDE SEQUENCE [LARGE SCALE GENOMIC DNA]</scope>
    <source>
        <strain evidence="7">AR-01</strain>
    </source>
</reference>
<evidence type="ECO:0000259" key="6">
    <source>
        <dbReference type="PROSITE" id="PS50888"/>
    </source>
</evidence>
<dbReference type="PANTHER" id="PTHR46807">
    <property type="entry name" value="TRANSCRIPTION FACTOR PIF3"/>
    <property type="match status" value="1"/>
</dbReference>
<accession>A0ABS8UL86</accession>
<dbReference type="PANTHER" id="PTHR46807:SF8">
    <property type="entry name" value="TRANSCRIPTION FACTOR PIF1-LIKE ISOFORM X2"/>
    <property type="match status" value="1"/>
</dbReference>
<gene>
    <name evidence="7" type="ORF">HAX54_017794</name>
</gene>
<evidence type="ECO:0000256" key="3">
    <source>
        <dbReference type="ARBA" id="ARBA00023163"/>
    </source>
</evidence>
<dbReference type="SUPFAM" id="SSF47459">
    <property type="entry name" value="HLH, helix-loop-helix DNA-binding domain"/>
    <property type="match status" value="1"/>
</dbReference>
<dbReference type="InterPro" id="IPR044273">
    <property type="entry name" value="PIF3-like"/>
</dbReference>
<dbReference type="InterPro" id="IPR047265">
    <property type="entry name" value="PIF1-like_bHLH"/>
</dbReference>
<evidence type="ECO:0000256" key="5">
    <source>
        <dbReference type="SAM" id="MobiDB-lite"/>
    </source>
</evidence>